<dbReference type="InterPro" id="IPR001678">
    <property type="entry name" value="MeTrfase_RsmB-F_NOP2_dom"/>
</dbReference>
<keyword evidence="4" id="KW-0694">RNA-binding</keyword>
<dbReference type="Proteomes" id="UP000244093">
    <property type="component" value="Unassembled WGS sequence"/>
</dbReference>
<gene>
    <name evidence="6" type="ORF">B7O98_03485</name>
</gene>
<evidence type="ECO:0000256" key="4">
    <source>
        <dbReference type="ARBA" id="ARBA00022884"/>
    </source>
</evidence>
<dbReference type="InterPro" id="IPR023267">
    <property type="entry name" value="RCMT"/>
</dbReference>
<keyword evidence="2" id="KW-0808">Transferase</keyword>
<dbReference type="PANTHER" id="PTHR22807:SF70">
    <property type="entry name" value="TRNA_RRNA CYTOSINE-C5-METHYLASE, NOL1_NOP2_SUN FAMILY, FUSED TO N-TERMINAL NUSB REGULATOR DOMAIN"/>
    <property type="match status" value="1"/>
</dbReference>
<dbReference type="GO" id="GO:0003723">
    <property type="term" value="F:RNA binding"/>
    <property type="evidence" value="ECO:0007669"/>
    <property type="project" value="UniProtKB-KW"/>
</dbReference>
<sequence length="386" mass="44122">MFKERLEVKVLSKVLYEILNYRVSLDVAFKRACKGLCKLSLQEREELYLKTRSFISDFIKVKCVVGEKKSYGKYVRAWLKGVNTEGLPDWCYLSINEWFYLRLVGLLGRDETRSLVKAFEDRVWWLRINTLKNSEERILKSLENEGVEYVVDKEYPYLIKVIKSRKPIRLLKAVKNYELIPQDKASVAVVEALKPEPGDLILDMAFAPGIKTSLIMMLTDNKAKVVATDVSFRRALTGKHLLTKYGVDLSRLNIVAMDARDSQFSKAFDKVLLDAPCSNSGAVSKDPGLKITLTSSKVNHYSKTQKELLQKALKLGEVVVYSTCSLMPEEGEEVVETVGDVIKLKKVINWGATGYRNFKHAEYLTRLFPHKHNTEGFFIAYIIPKN</sequence>
<comment type="caution">
    <text evidence="6">The sequence shown here is derived from an EMBL/GenBank/DDBJ whole genome shotgun (WGS) entry which is preliminary data.</text>
</comment>
<evidence type="ECO:0000313" key="6">
    <source>
        <dbReference type="EMBL" id="PUA33492.1"/>
    </source>
</evidence>
<dbReference type="InterPro" id="IPR049560">
    <property type="entry name" value="MeTrfase_RsmB-F_NOP2_cat"/>
</dbReference>
<name>A0A2R7Y9F3_9CREN</name>
<feature type="domain" description="SAM-dependent MTase RsmB/NOP-type" evidence="5">
    <location>
        <begin position="114"/>
        <end position="385"/>
    </location>
</feature>
<proteinExistence type="predicted"/>
<evidence type="ECO:0000256" key="1">
    <source>
        <dbReference type="ARBA" id="ARBA00022603"/>
    </source>
</evidence>
<evidence type="ECO:0000256" key="3">
    <source>
        <dbReference type="ARBA" id="ARBA00022691"/>
    </source>
</evidence>
<evidence type="ECO:0000256" key="2">
    <source>
        <dbReference type="ARBA" id="ARBA00022679"/>
    </source>
</evidence>
<dbReference type="AlphaFoldDB" id="A0A2R7Y9F3"/>
<dbReference type="PRINTS" id="PR02008">
    <property type="entry name" value="RCMTFAMILY"/>
</dbReference>
<dbReference type="GO" id="GO:0001510">
    <property type="term" value="P:RNA methylation"/>
    <property type="evidence" value="ECO:0007669"/>
    <property type="project" value="InterPro"/>
</dbReference>
<protein>
    <recommendedName>
        <fullName evidence="5">SAM-dependent MTase RsmB/NOP-type domain-containing protein</fullName>
    </recommendedName>
</protein>
<accession>A0A2R7Y9F3</accession>
<dbReference type="SUPFAM" id="SSF53335">
    <property type="entry name" value="S-adenosyl-L-methionine-dependent methyltransferases"/>
    <property type="match status" value="1"/>
</dbReference>
<dbReference type="GO" id="GO:0008173">
    <property type="term" value="F:RNA methyltransferase activity"/>
    <property type="evidence" value="ECO:0007669"/>
    <property type="project" value="InterPro"/>
</dbReference>
<dbReference type="PANTHER" id="PTHR22807">
    <property type="entry name" value="NOP2 YEAST -RELATED NOL1/NOP2/FMU SUN DOMAIN-CONTAINING"/>
    <property type="match status" value="1"/>
</dbReference>
<dbReference type="EMBL" id="NBVN01000002">
    <property type="protein sequence ID" value="PUA33492.1"/>
    <property type="molecule type" value="Genomic_DNA"/>
</dbReference>
<dbReference type="Pfam" id="PF01189">
    <property type="entry name" value="Methyltr_RsmB-F"/>
    <property type="match status" value="1"/>
</dbReference>
<reference evidence="6 7" key="1">
    <citation type="journal article" date="2018" name="Syst. Appl. Microbiol.">
        <title>A new symbiotic nanoarchaeote (Candidatus Nanoclepta minutus) and its host (Zestosphaera tikiterensis gen. nov., sp. nov.) from a New Zealand hot spring.</title>
        <authorList>
            <person name="St John E."/>
            <person name="Liu Y."/>
            <person name="Podar M."/>
            <person name="Stott M.B."/>
            <person name="Meneghin J."/>
            <person name="Chen Z."/>
            <person name="Lagutin K."/>
            <person name="Mitchell K."/>
            <person name="Reysenbach A.L."/>
        </authorList>
    </citation>
    <scope>NUCLEOTIDE SEQUENCE [LARGE SCALE GENOMIC DNA]</scope>
    <source>
        <strain evidence="6">NZ3</strain>
    </source>
</reference>
<dbReference type="PROSITE" id="PS51686">
    <property type="entry name" value="SAM_MT_RSMB_NOP"/>
    <property type="match status" value="1"/>
</dbReference>
<dbReference type="Gene3D" id="3.40.50.150">
    <property type="entry name" value="Vaccinia Virus protein VP39"/>
    <property type="match status" value="1"/>
</dbReference>
<organism evidence="6 7">
    <name type="scientific">Zestosphaera tikiterensis</name>
    <dbReference type="NCBI Taxonomy" id="1973259"/>
    <lineage>
        <taxon>Archaea</taxon>
        <taxon>Thermoproteota</taxon>
        <taxon>Thermoprotei</taxon>
        <taxon>Desulfurococcales</taxon>
        <taxon>Desulfurococcaceae</taxon>
        <taxon>Zestosphaera</taxon>
    </lineage>
</organism>
<evidence type="ECO:0000313" key="7">
    <source>
        <dbReference type="Proteomes" id="UP000244093"/>
    </source>
</evidence>
<keyword evidence="1" id="KW-0489">Methyltransferase</keyword>
<evidence type="ECO:0000259" key="5">
    <source>
        <dbReference type="PROSITE" id="PS51686"/>
    </source>
</evidence>
<dbReference type="InterPro" id="IPR029063">
    <property type="entry name" value="SAM-dependent_MTases_sf"/>
</dbReference>
<keyword evidence="3" id="KW-0949">S-adenosyl-L-methionine</keyword>